<organism evidence="1 2">
    <name type="scientific">Fusarium decemcellulare</name>
    <dbReference type="NCBI Taxonomy" id="57161"/>
    <lineage>
        <taxon>Eukaryota</taxon>
        <taxon>Fungi</taxon>
        <taxon>Dikarya</taxon>
        <taxon>Ascomycota</taxon>
        <taxon>Pezizomycotina</taxon>
        <taxon>Sordariomycetes</taxon>
        <taxon>Hypocreomycetidae</taxon>
        <taxon>Hypocreales</taxon>
        <taxon>Nectriaceae</taxon>
        <taxon>Fusarium</taxon>
        <taxon>Fusarium decemcellulare species complex</taxon>
    </lineage>
</organism>
<gene>
    <name evidence="1" type="ORF">NM208_g13644</name>
</gene>
<evidence type="ECO:0000313" key="1">
    <source>
        <dbReference type="EMBL" id="KAJ3520603.1"/>
    </source>
</evidence>
<sequence>MGHAAGVILSRQPATLGKLASRRRESFLSYLPSRYGNTPCLDDALRCVAMKARRCLTPDLDPPRTTELSLYGKALQNLQIAVNDRASWYQPDTLCAIHILSMYELLGFPAASKAWEQHISGAMHLVKMRGPGNFRTDFEKSILLSLMAPFICECLRLGQPCFFEERAWQQTLLSATDSKDLFTPHSCLYVRLSLLCAVVPRLFANVARAVLQPDTFCTSDLDSLEDELLQLEKTILNWREDFMLLGCTVDRSQWSSVEQDHQAQLDGASLGMLAIICRLASAISTDRLGAELRSLEYVNDMERRLAAHKPANPWAEFYLGQKVVMPHSILDSTEVWLRPSLTDDRVVEDWKFKAWHAAIAKSFENNG</sequence>
<accession>A0ACC1RK79</accession>
<dbReference type="Proteomes" id="UP001148629">
    <property type="component" value="Unassembled WGS sequence"/>
</dbReference>
<name>A0ACC1RK79_9HYPO</name>
<reference evidence="1" key="1">
    <citation type="submission" date="2022-08" db="EMBL/GenBank/DDBJ databases">
        <title>Genome Sequence of Fusarium decemcellulare.</title>
        <authorList>
            <person name="Buettner E."/>
        </authorList>
    </citation>
    <scope>NUCLEOTIDE SEQUENCE</scope>
    <source>
        <strain evidence="1">Babe19</strain>
    </source>
</reference>
<comment type="caution">
    <text evidence="1">The sequence shown here is derived from an EMBL/GenBank/DDBJ whole genome shotgun (WGS) entry which is preliminary data.</text>
</comment>
<evidence type="ECO:0000313" key="2">
    <source>
        <dbReference type="Proteomes" id="UP001148629"/>
    </source>
</evidence>
<keyword evidence="2" id="KW-1185">Reference proteome</keyword>
<proteinExistence type="predicted"/>
<protein>
    <submittedName>
        <fullName evidence="1">Uncharacterized protein</fullName>
    </submittedName>
</protein>
<dbReference type="EMBL" id="JANRMS010002860">
    <property type="protein sequence ID" value="KAJ3520603.1"/>
    <property type="molecule type" value="Genomic_DNA"/>
</dbReference>